<sequence length="223" mass="24892">MRIRTLGRQADREFLKVEVQCRPRKKTYVKSGTNIPITVLTRNCEIRKVVGEAIMNSLFNFYYSAGAKFAGCWNCGSKTRCKPLTACPAQGKECNKCGLLNHYFRVCRNPKTVKKQQGIYIDPSPPTVGAVNASDLVELAVNPEKWTSSLLINFLPDTGADLDAIPESLYKRKLSKVALQKGPTIDLRYSAAMTLLHLTFCIGKGLRRSIHESQDTNYRESGA</sequence>
<evidence type="ECO:0000313" key="1">
    <source>
        <dbReference type="EMBL" id="KZS03678.1"/>
    </source>
</evidence>
<keyword evidence="2" id="KW-1185">Reference proteome</keyword>
<organism evidence="1 2">
    <name type="scientific">Daphnia magna</name>
    <dbReference type="NCBI Taxonomy" id="35525"/>
    <lineage>
        <taxon>Eukaryota</taxon>
        <taxon>Metazoa</taxon>
        <taxon>Ecdysozoa</taxon>
        <taxon>Arthropoda</taxon>
        <taxon>Crustacea</taxon>
        <taxon>Branchiopoda</taxon>
        <taxon>Diplostraca</taxon>
        <taxon>Cladocera</taxon>
        <taxon>Anomopoda</taxon>
        <taxon>Daphniidae</taxon>
        <taxon>Daphnia</taxon>
    </lineage>
</organism>
<evidence type="ECO:0008006" key="3">
    <source>
        <dbReference type="Google" id="ProtNLM"/>
    </source>
</evidence>
<protein>
    <recommendedName>
        <fullName evidence="3">Peptidase A2 domain-containing protein</fullName>
    </recommendedName>
</protein>
<dbReference type="Proteomes" id="UP000076858">
    <property type="component" value="Unassembled WGS sequence"/>
</dbReference>
<comment type="caution">
    <text evidence="1">The sequence shown here is derived from an EMBL/GenBank/DDBJ whole genome shotgun (WGS) entry which is preliminary data.</text>
</comment>
<dbReference type="EMBL" id="LRGB01003218">
    <property type="protein sequence ID" value="KZS03678.1"/>
    <property type="molecule type" value="Genomic_DNA"/>
</dbReference>
<proteinExistence type="predicted"/>
<gene>
    <name evidence="1" type="ORF">APZ42_033523</name>
</gene>
<dbReference type="AlphaFoldDB" id="A0A164KZV4"/>
<evidence type="ECO:0000313" key="2">
    <source>
        <dbReference type="Proteomes" id="UP000076858"/>
    </source>
</evidence>
<accession>A0A164KZV4</accession>
<name>A0A164KZV4_9CRUS</name>
<reference evidence="1 2" key="1">
    <citation type="submission" date="2016-03" db="EMBL/GenBank/DDBJ databases">
        <title>EvidentialGene: Evidence-directed Construction of Genes on Genomes.</title>
        <authorList>
            <person name="Gilbert D.G."/>
            <person name="Choi J.-H."/>
            <person name="Mockaitis K."/>
            <person name="Colbourne J."/>
            <person name="Pfrender M."/>
        </authorList>
    </citation>
    <scope>NUCLEOTIDE SEQUENCE [LARGE SCALE GENOMIC DNA]</scope>
    <source>
        <strain evidence="1 2">Xinb3</strain>
        <tissue evidence="1">Complete organism</tissue>
    </source>
</reference>